<evidence type="ECO:0000313" key="2">
    <source>
        <dbReference type="Proteomes" id="UP001418222"/>
    </source>
</evidence>
<gene>
    <name evidence="1" type="ORF">KSP39_PZI014032</name>
</gene>
<reference evidence="1 2" key="1">
    <citation type="journal article" date="2022" name="Nat. Plants">
        <title>Genomes of leafy and leafless Platanthera orchids illuminate the evolution of mycoheterotrophy.</title>
        <authorList>
            <person name="Li M.H."/>
            <person name="Liu K.W."/>
            <person name="Li Z."/>
            <person name="Lu H.C."/>
            <person name="Ye Q.L."/>
            <person name="Zhang D."/>
            <person name="Wang J.Y."/>
            <person name="Li Y.F."/>
            <person name="Zhong Z.M."/>
            <person name="Liu X."/>
            <person name="Yu X."/>
            <person name="Liu D.K."/>
            <person name="Tu X.D."/>
            <person name="Liu B."/>
            <person name="Hao Y."/>
            <person name="Liao X.Y."/>
            <person name="Jiang Y.T."/>
            <person name="Sun W.H."/>
            <person name="Chen J."/>
            <person name="Chen Y.Q."/>
            <person name="Ai Y."/>
            <person name="Zhai J.W."/>
            <person name="Wu S.S."/>
            <person name="Zhou Z."/>
            <person name="Hsiao Y.Y."/>
            <person name="Wu W.L."/>
            <person name="Chen Y.Y."/>
            <person name="Lin Y.F."/>
            <person name="Hsu J.L."/>
            <person name="Li C.Y."/>
            <person name="Wang Z.W."/>
            <person name="Zhao X."/>
            <person name="Zhong W.Y."/>
            <person name="Ma X.K."/>
            <person name="Ma L."/>
            <person name="Huang J."/>
            <person name="Chen G.Z."/>
            <person name="Huang M.Z."/>
            <person name="Huang L."/>
            <person name="Peng D.H."/>
            <person name="Luo Y.B."/>
            <person name="Zou S.Q."/>
            <person name="Chen S.P."/>
            <person name="Lan S."/>
            <person name="Tsai W.C."/>
            <person name="Van de Peer Y."/>
            <person name="Liu Z.J."/>
        </authorList>
    </citation>
    <scope>NUCLEOTIDE SEQUENCE [LARGE SCALE GENOMIC DNA]</scope>
    <source>
        <strain evidence="1">Lor287</strain>
    </source>
</reference>
<name>A0AAP0G453_9ASPA</name>
<accession>A0AAP0G453</accession>
<sequence length="180" mass="20283">MPKITQRPNGLSDIIHSKPKLFSVNDLREATRPGTQACPRLCPARVGIRALSGEEHGLYHKHVLGETGMSKLIQASRRSFHLSRNLAKAKEDQDVPKDDAADLMRQLEITEDILSKNDGGLQRTKKDIGISKNFEDSIDYMMLGLEDMCSMSDHFSRKHFISQEIIFFSRNLSSVLICAK</sequence>
<dbReference type="EMBL" id="JBBWWQ010000011">
    <property type="protein sequence ID" value="KAK8936213.1"/>
    <property type="molecule type" value="Genomic_DNA"/>
</dbReference>
<keyword evidence="2" id="KW-1185">Reference proteome</keyword>
<proteinExistence type="predicted"/>
<evidence type="ECO:0000313" key="1">
    <source>
        <dbReference type="EMBL" id="KAK8936213.1"/>
    </source>
</evidence>
<protein>
    <submittedName>
        <fullName evidence="1">Uncharacterized protein</fullName>
    </submittedName>
</protein>
<organism evidence="1 2">
    <name type="scientific">Platanthera zijinensis</name>
    <dbReference type="NCBI Taxonomy" id="2320716"/>
    <lineage>
        <taxon>Eukaryota</taxon>
        <taxon>Viridiplantae</taxon>
        <taxon>Streptophyta</taxon>
        <taxon>Embryophyta</taxon>
        <taxon>Tracheophyta</taxon>
        <taxon>Spermatophyta</taxon>
        <taxon>Magnoliopsida</taxon>
        <taxon>Liliopsida</taxon>
        <taxon>Asparagales</taxon>
        <taxon>Orchidaceae</taxon>
        <taxon>Orchidoideae</taxon>
        <taxon>Orchideae</taxon>
        <taxon>Orchidinae</taxon>
        <taxon>Platanthera</taxon>
    </lineage>
</organism>
<dbReference type="Proteomes" id="UP001418222">
    <property type="component" value="Unassembled WGS sequence"/>
</dbReference>
<dbReference type="AlphaFoldDB" id="A0AAP0G453"/>
<comment type="caution">
    <text evidence="1">The sequence shown here is derived from an EMBL/GenBank/DDBJ whole genome shotgun (WGS) entry which is preliminary data.</text>
</comment>